<evidence type="ECO:0000256" key="1">
    <source>
        <dbReference type="ARBA" id="ARBA00010062"/>
    </source>
</evidence>
<feature type="signal peptide" evidence="3">
    <location>
        <begin position="1"/>
        <end position="26"/>
    </location>
</feature>
<feature type="chain" id="PRO_5046774749" description="Leucine-binding protein domain-containing protein" evidence="3">
    <location>
        <begin position="27"/>
        <end position="521"/>
    </location>
</feature>
<comment type="caution">
    <text evidence="5">The sequence shown here is derived from an EMBL/GenBank/DDBJ whole genome shotgun (WGS) entry which is preliminary data.</text>
</comment>
<evidence type="ECO:0000313" key="6">
    <source>
        <dbReference type="Proteomes" id="UP001500957"/>
    </source>
</evidence>
<dbReference type="EMBL" id="BAAAHE010000007">
    <property type="protein sequence ID" value="GAA0608899.1"/>
    <property type="molecule type" value="Genomic_DNA"/>
</dbReference>
<dbReference type="Gene3D" id="3.40.50.2300">
    <property type="match status" value="2"/>
</dbReference>
<dbReference type="SUPFAM" id="SSF53822">
    <property type="entry name" value="Periplasmic binding protein-like I"/>
    <property type="match status" value="1"/>
</dbReference>
<dbReference type="InterPro" id="IPR028081">
    <property type="entry name" value="Leu-bd"/>
</dbReference>
<dbReference type="Pfam" id="PF13458">
    <property type="entry name" value="Peripla_BP_6"/>
    <property type="match status" value="1"/>
</dbReference>
<evidence type="ECO:0000259" key="4">
    <source>
        <dbReference type="Pfam" id="PF13458"/>
    </source>
</evidence>
<accession>A0ABP3REP8</accession>
<reference evidence="6" key="1">
    <citation type="journal article" date="2019" name="Int. J. Syst. Evol. Microbiol.">
        <title>The Global Catalogue of Microorganisms (GCM) 10K type strain sequencing project: providing services to taxonomists for standard genome sequencing and annotation.</title>
        <authorList>
            <consortium name="The Broad Institute Genomics Platform"/>
            <consortium name="The Broad Institute Genome Sequencing Center for Infectious Disease"/>
            <person name="Wu L."/>
            <person name="Ma J."/>
        </authorList>
    </citation>
    <scope>NUCLEOTIDE SEQUENCE [LARGE SCALE GENOMIC DNA]</scope>
    <source>
        <strain evidence="6">JCM 10671</strain>
    </source>
</reference>
<protein>
    <recommendedName>
        <fullName evidence="4">Leucine-binding protein domain-containing protein</fullName>
    </recommendedName>
</protein>
<feature type="domain" description="Leucine-binding protein" evidence="4">
    <location>
        <begin position="129"/>
        <end position="474"/>
    </location>
</feature>
<name>A0ABP3REP8_9ACTN</name>
<gene>
    <name evidence="5" type="ORF">GCM10009547_08630</name>
</gene>
<organism evidence="5 6">
    <name type="scientific">Sporichthya brevicatena</name>
    <dbReference type="NCBI Taxonomy" id="171442"/>
    <lineage>
        <taxon>Bacteria</taxon>
        <taxon>Bacillati</taxon>
        <taxon>Actinomycetota</taxon>
        <taxon>Actinomycetes</taxon>
        <taxon>Sporichthyales</taxon>
        <taxon>Sporichthyaceae</taxon>
        <taxon>Sporichthya</taxon>
    </lineage>
</organism>
<comment type="similarity">
    <text evidence="1">Belongs to the leucine-binding protein family.</text>
</comment>
<dbReference type="PANTHER" id="PTHR47235:SF1">
    <property type="entry name" value="BLR6548 PROTEIN"/>
    <property type="match status" value="1"/>
</dbReference>
<dbReference type="Proteomes" id="UP001500957">
    <property type="component" value="Unassembled WGS sequence"/>
</dbReference>
<keyword evidence="2 3" id="KW-0732">Signal</keyword>
<dbReference type="InterPro" id="IPR028082">
    <property type="entry name" value="Peripla_BP_I"/>
</dbReference>
<dbReference type="PROSITE" id="PS51257">
    <property type="entry name" value="PROKAR_LIPOPROTEIN"/>
    <property type="match status" value="1"/>
</dbReference>
<evidence type="ECO:0000313" key="5">
    <source>
        <dbReference type="EMBL" id="GAA0608899.1"/>
    </source>
</evidence>
<evidence type="ECO:0000256" key="3">
    <source>
        <dbReference type="SAM" id="SignalP"/>
    </source>
</evidence>
<keyword evidence="6" id="KW-1185">Reference proteome</keyword>
<evidence type="ECO:0000256" key="2">
    <source>
        <dbReference type="ARBA" id="ARBA00022729"/>
    </source>
</evidence>
<proteinExistence type="inferred from homology"/>
<dbReference type="PANTHER" id="PTHR47235">
    <property type="entry name" value="BLR6548 PROTEIN"/>
    <property type="match status" value="1"/>
</dbReference>
<sequence>MLSTRRASTRAALVACGVCLALVAGCGNRVDHERVVAVGNGYGPVDAARNNQGAVVPGAAAPGTGAVAADVPAPGALAADVSEATASVVTAPGTADRVAAPAGSKSVAAADRTVATQAQAATCTAPLAPIVLGQTLASSGLVGAAIAGLRTGLAVWAKDVNSRGGVQCHPVQLIQLDDGSDAARVSANWNSMVHDRGAVAIVASGAPVANAALRTAAERDKVPVVGGDLTTVDWLQSPYLFSTGGSPLTAYDGSVIDASKAIGGAVKAGMVYCVEASICTSLRNNFPKSVERAGVELGPVIATSLTQPDFTAECQQLKSAGVNLLWVGLDGSAAIRAVRSCSSLNYTPVIATGSIAVSAAAAADNGLRRNTMYLGTQLVPYTVTDSPAVKAFTDAMRRYAPSAVLEQNALFGWAAGKLFEASLANVADKARAGTVTTAMILEGLWKVKTERLDGLSPGVTFSEGKPAANVDCYYGLKLDVNGFSAVSGSKPTCFGASKRLEKPAAQAPVPDTALGRQEQPT</sequence>